<proteinExistence type="predicted"/>
<evidence type="ECO:0000313" key="1">
    <source>
        <dbReference type="EMBL" id="SHH29561.1"/>
    </source>
</evidence>
<dbReference type="AlphaFoldDB" id="A0A1M5RTT7"/>
<dbReference type="InterPro" id="IPR032606">
    <property type="entry name" value="DUF4895"/>
</dbReference>
<dbReference type="RefSeq" id="WP_073072062.1">
    <property type="nucleotide sequence ID" value="NZ_FQXN01000002.1"/>
</dbReference>
<name>A0A1M5RTT7_9BACT</name>
<dbReference type="OrthoDB" id="46289at2"/>
<sequence length="262" mass="30656">MVYYGPEKLKKICEIDLPDEEYLIEFLYNYKEKLDVFHKHLILISIYLQNNFTLVVGSNPENKVIYGVTISNPFERTPSLYKIKDYYNEELANFYNTIFESSKIPKVQAGILRFPIQTHFLAVGGDKTLVSKEMFNEEVTGKPWLNFAKKVDNKMYEKIIELSNGHIDFLRSFVTDDGVYFVGLNDGDFRNLYAEFFSFLRNKYKFSPGKFFPISGVKEKVIGMFKIELEDINNAQIFDKINMFIEDFSKFKVFLRDIGGIV</sequence>
<dbReference type="EMBL" id="FQXN01000002">
    <property type="protein sequence ID" value="SHH29561.1"/>
    <property type="molecule type" value="Genomic_DNA"/>
</dbReference>
<dbReference type="Proteomes" id="UP000242592">
    <property type="component" value="Unassembled WGS sequence"/>
</dbReference>
<evidence type="ECO:0000313" key="2">
    <source>
        <dbReference type="Proteomes" id="UP000242592"/>
    </source>
</evidence>
<keyword evidence="2" id="KW-1185">Reference proteome</keyword>
<dbReference type="Pfam" id="PF16236">
    <property type="entry name" value="DUF4895"/>
    <property type="match status" value="1"/>
</dbReference>
<organism evidence="1 2">
    <name type="scientific">Thermosipho atlanticus DSM 15807</name>
    <dbReference type="NCBI Taxonomy" id="1123380"/>
    <lineage>
        <taxon>Bacteria</taxon>
        <taxon>Thermotogati</taxon>
        <taxon>Thermotogota</taxon>
        <taxon>Thermotogae</taxon>
        <taxon>Thermotogales</taxon>
        <taxon>Fervidobacteriaceae</taxon>
        <taxon>Thermosipho</taxon>
    </lineage>
</organism>
<dbReference type="STRING" id="1123380.SAMN02745199_0613"/>
<gene>
    <name evidence="1" type="ORF">SAMN02745199_0613</name>
</gene>
<protein>
    <submittedName>
        <fullName evidence="1">Uncharacterized protein</fullName>
    </submittedName>
</protein>
<accession>A0A1M5RTT7</accession>
<reference evidence="2" key="1">
    <citation type="submission" date="2016-11" db="EMBL/GenBank/DDBJ databases">
        <authorList>
            <person name="Varghese N."/>
            <person name="Submissions S."/>
        </authorList>
    </citation>
    <scope>NUCLEOTIDE SEQUENCE [LARGE SCALE GENOMIC DNA]</scope>
    <source>
        <strain evidence="2">DSM 15807</strain>
    </source>
</reference>